<dbReference type="EMBL" id="WWNE01000004">
    <property type="protein sequence ID" value="NBG65209.1"/>
    <property type="molecule type" value="Genomic_DNA"/>
</dbReference>
<dbReference type="RefSeq" id="WP_160632127.1">
    <property type="nucleotide sequence ID" value="NZ_WWNE01000004.1"/>
</dbReference>
<accession>A0A6N9NH93</accession>
<evidence type="ECO:0000313" key="2">
    <source>
        <dbReference type="Proteomes" id="UP000470771"/>
    </source>
</evidence>
<protein>
    <submittedName>
        <fullName evidence="1">Tryptophan 2,3-dioxygenase</fullName>
    </submittedName>
</protein>
<gene>
    <name evidence="1" type="ORF">GQN54_03725</name>
</gene>
<dbReference type="GO" id="GO:0019441">
    <property type="term" value="P:L-tryptophan catabolic process to kynurenine"/>
    <property type="evidence" value="ECO:0007669"/>
    <property type="project" value="InterPro"/>
</dbReference>
<organism evidence="1 2">
    <name type="scientific">Acidiluteibacter ferrifornacis</name>
    <dbReference type="NCBI Taxonomy" id="2692424"/>
    <lineage>
        <taxon>Bacteria</taxon>
        <taxon>Pseudomonadati</taxon>
        <taxon>Bacteroidota</taxon>
        <taxon>Flavobacteriia</taxon>
        <taxon>Flavobacteriales</taxon>
        <taxon>Cryomorphaceae</taxon>
        <taxon>Acidiluteibacter</taxon>
    </lineage>
</organism>
<sequence length="334" mass="39887">MDSNNPQQSSEFSEEIIKQLQQLKDKYAVMGQDLGAYLDGLIYSDYLTYWDYIHLDTLLSLQSPRTAFPDEEIFIMYHQITELYFKLSLHEYNQLAEKENIDVKFLTARIRRINNYFKALTASFEIMIDGMEKEQFLKFRMALLPASGFQSGQYRKIEICSTDFRNLVDKDFRDQFTDSELTDENIEKMYENIYWLKGATELATGKKTLTLLQFEKKYNKEFKELAKDFKHTNLWHLFQKLTPEEQKDEALRNELRFLDVNININWPLMHYKSAVRYLHKTPEDIAATGGTNWQKYLPPRFQKRIFYPELWSAEEHENWGKAWVEENVFLKKGN</sequence>
<dbReference type="AlphaFoldDB" id="A0A6N9NH93"/>
<evidence type="ECO:0000313" key="1">
    <source>
        <dbReference type="EMBL" id="NBG65209.1"/>
    </source>
</evidence>
<dbReference type="Proteomes" id="UP000470771">
    <property type="component" value="Unassembled WGS sequence"/>
</dbReference>
<dbReference type="PANTHER" id="PTHR10138:SF0">
    <property type="entry name" value="TRYPTOPHAN 2,3-DIOXYGENASE"/>
    <property type="match status" value="1"/>
</dbReference>
<comment type="caution">
    <text evidence="1">The sequence shown here is derived from an EMBL/GenBank/DDBJ whole genome shotgun (WGS) entry which is preliminary data.</text>
</comment>
<dbReference type="Gene3D" id="1.20.58.480">
    <property type="match status" value="1"/>
</dbReference>
<dbReference type="InterPro" id="IPR004981">
    <property type="entry name" value="Trp_2_3_dOase"/>
</dbReference>
<dbReference type="GO" id="GO:0004833">
    <property type="term" value="F:L-tryptophan 2,3-dioxygenase activity"/>
    <property type="evidence" value="ECO:0007669"/>
    <property type="project" value="InterPro"/>
</dbReference>
<dbReference type="InterPro" id="IPR037217">
    <property type="entry name" value="Trp/Indoleamine_2_3_dOase-like"/>
</dbReference>
<keyword evidence="1" id="KW-0223">Dioxygenase</keyword>
<name>A0A6N9NH93_9FLAO</name>
<dbReference type="GO" id="GO:0020037">
    <property type="term" value="F:heme binding"/>
    <property type="evidence" value="ECO:0007669"/>
    <property type="project" value="InterPro"/>
</dbReference>
<dbReference type="GO" id="GO:0046872">
    <property type="term" value="F:metal ion binding"/>
    <property type="evidence" value="ECO:0007669"/>
    <property type="project" value="InterPro"/>
</dbReference>
<reference evidence="1 2" key="1">
    <citation type="submission" date="2019-12" db="EMBL/GenBank/DDBJ databases">
        <authorList>
            <person name="Zhao J."/>
        </authorList>
    </citation>
    <scope>NUCLEOTIDE SEQUENCE [LARGE SCALE GENOMIC DNA]</scope>
    <source>
        <strain evidence="1 2">S-15</strain>
    </source>
</reference>
<dbReference type="GO" id="GO:0019442">
    <property type="term" value="P:L-tryptophan catabolic process to acetyl-CoA"/>
    <property type="evidence" value="ECO:0007669"/>
    <property type="project" value="TreeGrafter"/>
</dbReference>
<dbReference type="Pfam" id="PF03301">
    <property type="entry name" value="Trp_dioxygenase"/>
    <property type="match status" value="1"/>
</dbReference>
<keyword evidence="2" id="KW-1185">Reference proteome</keyword>
<keyword evidence="1" id="KW-0560">Oxidoreductase</keyword>
<dbReference type="SUPFAM" id="SSF140959">
    <property type="entry name" value="Indolic compounds 2,3-dioxygenase-like"/>
    <property type="match status" value="1"/>
</dbReference>
<dbReference type="PANTHER" id="PTHR10138">
    <property type="entry name" value="TRYPTOPHAN 2,3-DIOXYGENASE"/>
    <property type="match status" value="1"/>
</dbReference>
<proteinExistence type="predicted"/>